<organism evidence="5 6">
    <name type="scientific">Trebonia kvetii</name>
    <dbReference type="NCBI Taxonomy" id="2480626"/>
    <lineage>
        <taxon>Bacteria</taxon>
        <taxon>Bacillati</taxon>
        <taxon>Actinomycetota</taxon>
        <taxon>Actinomycetes</taxon>
        <taxon>Streptosporangiales</taxon>
        <taxon>Treboniaceae</taxon>
        <taxon>Trebonia</taxon>
    </lineage>
</organism>
<dbReference type="PROSITE" id="PS50051">
    <property type="entry name" value="MCM_2"/>
    <property type="match status" value="1"/>
</dbReference>
<keyword evidence="3 5" id="KW-0067">ATP-binding</keyword>
<dbReference type="InterPro" id="IPR045006">
    <property type="entry name" value="CHLI-like"/>
</dbReference>
<reference evidence="5 6" key="1">
    <citation type="submission" date="2018-11" db="EMBL/GenBank/DDBJ databases">
        <title>Trebonia kvetii gen.nov., sp.nov., a novel acidophilic actinobacterium, and proposal of the new actinobacterial family Treboniaceae fam. nov.</title>
        <authorList>
            <person name="Rapoport D."/>
            <person name="Sagova-Mareckova M."/>
            <person name="Sedlacek I."/>
            <person name="Provaznik J."/>
            <person name="Kralova S."/>
            <person name="Pavlinic D."/>
            <person name="Benes V."/>
            <person name="Kopecky J."/>
        </authorList>
    </citation>
    <scope>NUCLEOTIDE SEQUENCE [LARGE SCALE GENOMIC DNA]</scope>
    <source>
        <strain evidence="5 6">15Tr583</strain>
    </source>
</reference>
<dbReference type="AlphaFoldDB" id="A0A6P2CCU6"/>
<evidence type="ECO:0000313" key="5">
    <source>
        <dbReference type="EMBL" id="TVZ07393.1"/>
    </source>
</evidence>
<keyword evidence="6" id="KW-1185">Reference proteome</keyword>
<dbReference type="NCBIfam" id="TIGR00368">
    <property type="entry name" value="YifB family Mg chelatase-like AAA ATPase"/>
    <property type="match status" value="1"/>
</dbReference>
<comment type="similarity">
    <text evidence="1">Belongs to the Mg-chelatase subunits D/I family. ComM subfamily.</text>
</comment>
<name>A0A6P2CCU6_9ACTN</name>
<dbReference type="InterPro" id="IPR000523">
    <property type="entry name" value="Mg_chelatse_chII-like_cat_dom"/>
</dbReference>
<dbReference type="InterPro" id="IPR025158">
    <property type="entry name" value="Mg_chelat-rel_C"/>
</dbReference>
<dbReference type="InterPro" id="IPR003593">
    <property type="entry name" value="AAA+_ATPase"/>
</dbReference>
<gene>
    <name evidence="5" type="ORF">EAS64_02365</name>
</gene>
<evidence type="ECO:0000259" key="4">
    <source>
        <dbReference type="PROSITE" id="PS50051"/>
    </source>
</evidence>
<dbReference type="InterPro" id="IPR020568">
    <property type="entry name" value="Ribosomal_Su5_D2-typ_SF"/>
</dbReference>
<dbReference type="SUPFAM" id="SSF54211">
    <property type="entry name" value="Ribosomal protein S5 domain 2-like"/>
    <property type="match status" value="1"/>
</dbReference>
<evidence type="ECO:0000313" key="6">
    <source>
        <dbReference type="Proteomes" id="UP000460272"/>
    </source>
</evidence>
<dbReference type="Gene3D" id="3.30.230.10">
    <property type="match status" value="1"/>
</dbReference>
<comment type="caution">
    <text evidence="5">The sequence shown here is derived from an EMBL/GenBank/DDBJ whole genome shotgun (WGS) entry which is preliminary data.</text>
</comment>
<evidence type="ECO:0000256" key="3">
    <source>
        <dbReference type="ARBA" id="ARBA00022840"/>
    </source>
</evidence>
<dbReference type="PANTHER" id="PTHR32039:SF7">
    <property type="entry name" value="COMPETENCE PROTEIN COMM"/>
    <property type="match status" value="1"/>
</dbReference>
<dbReference type="EMBL" id="RPFW01000001">
    <property type="protein sequence ID" value="TVZ07393.1"/>
    <property type="molecule type" value="Genomic_DNA"/>
</dbReference>
<dbReference type="InterPro" id="IPR014721">
    <property type="entry name" value="Ribsml_uS5_D2-typ_fold_subgr"/>
</dbReference>
<dbReference type="Pfam" id="PF13335">
    <property type="entry name" value="Mg_chelatase_C"/>
    <property type="match status" value="1"/>
</dbReference>
<proteinExistence type="inferred from homology"/>
<dbReference type="Gene3D" id="3.40.50.300">
    <property type="entry name" value="P-loop containing nucleotide triphosphate hydrolases"/>
    <property type="match status" value="1"/>
</dbReference>
<dbReference type="Pfam" id="PF13541">
    <property type="entry name" value="ChlI"/>
    <property type="match status" value="1"/>
</dbReference>
<dbReference type="PANTHER" id="PTHR32039">
    <property type="entry name" value="MAGNESIUM-CHELATASE SUBUNIT CHLI"/>
    <property type="match status" value="1"/>
</dbReference>
<dbReference type="InterPro" id="IPR001208">
    <property type="entry name" value="MCM_dom"/>
</dbReference>
<dbReference type="Proteomes" id="UP000460272">
    <property type="component" value="Unassembled WGS sequence"/>
</dbReference>
<dbReference type="InterPro" id="IPR004482">
    <property type="entry name" value="Mg_chelat-rel"/>
</dbReference>
<dbReference type="OrthoDB" id="9813147at2"/>
<evidence type="ECO:0000256" key="2">
    <source>
        <dbReference type="ARBA" id="ARBA00022741"/>
    </source>
</evidence>
<evidence type="ECO:0000256" key="1">
    <source>
        <dbReference type="ARBA" id="ARBA00006354"/>
    </source>
</evidence>
<protein>
    <submittedName>
        <fullName evidence="5">ATP-binding protein</fullName>
    </submittedName>
</protein>
<feature type="domain" description="MCM C-terminal AAA(+) ATPase" evidence="4">
    <location>
        <begin position="256"/>
        <end position="318"/>
    </location>
</feature>
<dbReference type="SMART" id="SM00382">
    <property type="entry name" value="AAA"/>
    <property type="match status" value="1"/>
</dbReference>
<dbReference type="GO" id="GO:0005524">
    <property type="term" value="F:ATP binding"/>
    <property type="evidence" value="ECO:0007669"/>
    <property type="project" value="UniProtKB-KW"/>
</dbReference>
<dbReference type="Pfam" id="PF01078">
    <property type="entry name" value="Mg_chelatase"/>
    <property type="match status" value="1"/>
</dbReference>
<accession>A0A6P2CCU6</accession>
<sequence>MLSQPPASTRVFNRELRNSGESWPNSKITVGLSPAALPKRGSGFDMAIAVAILAAADAVPLATPAGAMFLAELGLDGRLRPVPGVLPAVAAAEGGVSTVVVAAQNVAEAALVPGVRVVGANTLTEVIVWLRGGPLPVLAPVPEPPNGPPSADALAKRLDLADVLGQAEARLAAEICAAGGHNLSLLGPPGAGKTMLAERLPTILPELERAAAIEVTSIHSIAGRLPAGAGLLSMPPFCAPHHTSSMAAIVGGGSGVVRPGAASLAHNGILFLDEAPEFHRDVLDALRQPLESGEVVIARSGAQAVFPARFTLVMAANPCPCANTAGPGKAGCSCSPAARRRYLARISGPLLDRVDVKVRLQPVSRRDMLYDRKFAETSATVARRVIAARERCTARLAGTPWRLNAEVPGTVLRREFPPRPGALASLDRAMELGQVSARGADKIVRVAWSLADLAGQDQPGADQVNLAIGLWLGVAQ</sequence>
<dbReference type="PRINTS" id="PR01657">
    <property type="entry name" value="MCMFAMILY"/>
</dbReference>
<dbReference type="GO" id="GO:0003677">
    <property type="term" value="F:DNA binding"/>
    <property type="evidence" value="ECO:0007669"/>
    <property type="project" value="InterPro"/>
</dbReference>
<dbReference type="InterPro" id="IPR027417">
    <property type="entry name" value="P-loop_NTPase"/>
</dbReference>
<keyword evidence="2" id="KW-0547">Nucleotide-binding</keyword>
<dbReference type="SUPFAM" id="SSF52540">
    <property type="entry name" value="P-loop containing nucleoside triphosphate hydrolases"/>
    <property type="match status" value="1"/>
</dbReference>